<accession>L0NEI9</accession>
<sequence length="76" mass="8399">MAVSIAAIIAVHTMLIMEILSSMIGFLLSIISVVLLAGQNALPANWFQLRGEALDRFSVRSPAHCWQECIRSMKRA</sequence>
<keyword evidence="1" id="KW-0812">Transmembrane</keyword>
<feature type="transmembrane region" description="Helical" evidence="1">
    <location>
        <begin position="6"/>
        <end position="37"/>
    </location>
</feature>
<organism evidence="2 3">
    <name type="scientific">Pseudorhizobium banfieldiae</name>
    <dbReference type="NCBI Taxonomy" id="1125847"/>
    <lineage>
        <taxon>Bacteria</taxon>
        <taxon>Pseudomonadati</taxon>
        <taxon>Pseudomonadota</taxon>
        <taxon>Alphaproteobacteria</taxon>
        <taxon>Hyphomicrobiales</taxon>
        <taxon>Rhizobiaceae</taxon>
        <taxon>Rhizobium/Agrobacterium group</taxon>
        <taxon>Pseudorhizobium</taxon>
    </lineage>
</organism>
<protein>
    <submittedName>
        <fullName evidence="2">Uncharacterized protein</fullName>
    </submittedName>
</protein>
<evidence type="ECO:0000313" key="3">
    <source>
        <dbReference type="Proteomes" id="UP000010792"/>
    </source>
</evidence>
<keyword evidence="3" id="KW-1185">Reference proteome</keyword>
<keyword evidence="1" id="KW-1133">Transmembrane helix</keyword>
<gene>
    <name evidence="2" type="ORF">NT26_1799</name>
</gene>
<dbReference type="AlphaFoldDB" id="L0NEI9"/>
<evidence type="ECO:0000256" key="1">
    <source>
        <dbReference type="SAM" id="Phobius"/>
    </source>
</evidence>
<evidence type="ECO:0000313" key="2">
    <source>
        <dbReference type="EMBL" id="CCF19523.1"/>
    </source>
</evidence>
<dbReference type="KEGG" id="rht:NT26_1799"/>
<reference evidence="2 3" key="1">
    <citation type="journal article" date="2013" name="Genome Biol. Evol.">
        <title>Life in an arsenic-containing gold mine: genome and physiology of the autotrophic arsenite-oxidizing bacterium rhizobium sp. NT-26.</title>
        <authorList>
            <person name="Andres J."/>
            <person name="Arsene-Ploetze F."/>
            <person name="Barbe V."/>
            <person name="Brochier-Armanet C."/>
            <person name="Cleiss-Arnold J."/>
            <person name="Coppee J.Y."/>
            <person name="Dillies M.A."/>
            <person name="Geist"/>
            <person name="L"/>
            <person name="Joublin A."/>
            <person name="Koechler S."/>
            <person name="Lassalle F."/>
            <person name="Marchal M."/>
            <person name="Medigue C."/>
            <person name="Muller D."/>
            <person name="Nesme X."/>
            <person name="Plewniak F."/>
            <person name="Proux C."/>
            <person name="Ramirez-Bahena M.H."/>
            <person name="Schenowitz C."/>
            <person name="Sismeiro O."/>
            <person name="Vallenet D."/>
            <person name="Santini J.M."/>
            <person name="Bertin P.N."/>
        </authorList>
    </citation>
    <scope>NUCLEOTIDE SEQUENCE [LARGE SCALE GENOMIC DNA]</scope>
    <source>
        <strain evidence="2 3">NT-26</strain>
    </source>
</reference>
<proteinExistence type="predicted"/>
<dbReference type="STRING" id="1125847.NT26_1799"/>
<dbReference type="EMBL" id="FO082820">
    <property type="protein sequence ID" value="CCF19523.1"/>
    <property type="molecule type" value="Genomic_DNA"/>
</dbReference>
<keyword evidence="1" id="KW-0472">Membrane</keyword>
<name>L0NEI9_9HYPH</name>
<dbReference type="Proteomes" id="UP000010792">
    <property type="component" value="Chromosome"/>
</dbReference>